<dbReference type="Pfam" id="PF13649">
    <property type="entry name" value="Methyltransf_25"/>
    <property type="match status" value="1"/>
</dbReference>
<gene>
    <name evidence="2" type="ORF">PL9214500144</name>
</gene>
<dbReference type="AlphaFoldDB" id="A0A1J1LMQ8"/>
<evidence type="ECO:0000313" key="2">
    <source>
        <dbReference type="EMBL" id="CUR32897.1"/>
    </source>
</evidence>
<dbReference type="PANTHER" id="PTHR43591">
    <property type="entry name" value="METHYLTRANSFERASE"/>
    <property type="match status" value="1"/>
</dbReference>
<dbReference type="EMBL" id="CZDF01000156">
    <property type="protein sequence ID" value="CUR32897.1"/>
    <property type="molecule type" value="Genomic_DNA"/>
</dbReference>
<evidence type="ECO:0000313" key="3">
    <source>
        <dbReference type="Proteomes" id="UP000184315"/>
    </source>
</evidence>
<proteinExistence type="predicted"/>
<accession>A0A1J1LMQ8</accession>
<name>A0A1J1LMQ8_9CYAN</name>
<dbReference type="InterPro" id="IPR029063">
    <property type="entry name" value="SAM-dependent_MTases_sf"/>
</dbReference>
<evidence type="ECO:0000259" key="1">
    <source>
        <dbReference type="Pfam" id="PF13649"/>
    </source>
</evidence>
<dbReference type="STRING" id="671072.PL9214500144"/>
<dbReference type="OrthoDB" id="9765084at2"/>
<dbReference type="GO" id="GO:0008168">
    <property type="term" value="F:methyltransferase activity"/>
    <property type="evidence" value="ECO:0007669"/>
    <property type="project" value="UniProtKB-KW"/>
</dbReference>
<dbReference type="GO" id="GO:0032259">
    <property type="term" value="P:methylation"/>
    <property type="evidence" value="ECO:0007669"/>
    <property type="project" value="UniProtKB-KW"/>
</dbReference>
<keyword evidence="3" id="KW-1185">Reference proteome</keyword>
<feature type="domain" description="Methyltransferase" evidence="1">
    <location>
        <begin position="187"/>
        <end position="284"/>
    </location>
</feature>
<keyword evidence="2" id="KW-0808">Transferase</keyword>
<reference evidence="3" key="1">
    <citation type="submission" date="2015-10" db="EMBL/GenBank/DDBJ databases">
        <authorList>
            <person name="Regsiter A."/>
            <person name="william w."/>
        </authorList>
    </citation>
    <scope>NUCLEOTIDE SEQUENCE [LARGE SCALE GENOMIC DNA]</scope>
</reference>
<sequence>MTDPLTKLTYQAFQQGKSYFSVAHSTLTHQLLNWINPISPERKTEPLSPEILLKIRQLLNEIIETDWKDAEKGVYPVSILFDNPWEDFFHYYPSILLELPERRKRANQKQHQDFSANIDIEGYPSYYVQNFHHQTDGYLSEMSANLYDLQVEILFYGGADAMRRRVLAPLKTGLNAFNDIPEKQIRVLDVACGTGRTLKNIRAMLPKASLFGVDLSPAYLRKANQLLSEIPQELPQLIQANAEELPFCDDFFHGVTSVFLFHELPANVRQKVIDECFRIIKPGGIFIICDSMQISDYPDLTPLMENFPKTLHEPYYNHYIRDDLVERLEKAGFQNITTQNHFASKYWIAHKSV</sequence>
<dbReference type="InterPro" id="IPR041698">
    <property type="entry name" value="Methyltransf_25"/>
</dbReference>
<dbReference type="Proteomes" id="UP000184315">
    <property type="component" value="Unassembled WGS sequence"/>
</dbReference>
<protein>
    <submittedName>
        <fullName evidence="2">Methyltransferase type 11</fullName>
    </submittedName>
</protein>
<keyword evidence="2" id="KW-0489">Methyltransferase</keyword>
<dbReference type="PANTHER" id="PTHR43591:SF110">
    <property type="entry name" value="RHODANESE DOMAIN-CONTAINING PROTEIN"/>
    <property type="match status" value="1"/>
</dbReference>
<dbReference type="RefSeq" id="WP_072719596.1">
    <property type="nucleotide sequence ID" value="NZ_LN889802.1"/>
</dbReference>
<dbReference type="Gene3D" id="3.40.50.150">
    <property type="entry name" value="Vaccinia Virus protein VP39"/>
    <property type="match status" value="1"/>
</dbReference>
<dbReference type="SUPFAM" id="SSF53335">
    <property type="entry name" value="S-adenosyl-L-methionine-dependent methyltransferases"/>
    <property type="match status" value="1"/>
</dbReference>
<organism evidence="2 3">
    <name type="scientific">Planktothrix tepida PCC 9214</name>
    <dbReference type="NCBI Taxonomy" id="671072"/>
    <lineage>
        <taxon>Bacteria</taxon>
        <taxon>Bacillati</taxon>
        <taxon>Cyanobacteriota</taxon>
        <taxon>Cyanophyceae</taxon>
        <taxon>Oscillatoriophycideae</taxon>
        <taxon>Oscillatoriales</taxon>
        <taxon>Microcoleaceae</taxon>
        <taxon>Planktothrix</taxon>
    </lineage>
</organism>
<dbReference type="CDD" id="cd02440">
    <property type="entry name" value="AdoMet_MTases"/>
    <property type="match status" value="1"/>
</dbReference>